<proteinExistence type="predicted"/>
<dbReference type="InterPro" id="IPR027417">
    <property type="entry name" value="P-loop_NTPase"/>
</dbReference>
<dbReference type="Pfam" id="PF00308">
    <property type="entry name" value="Bac_DnaA"/>
    <property type="match status" value="1"/>
</dbReference>
<comment type="caution">
    <text evidence="3">The sequence shown here is derived from an EMBL/GenBank/DDBJ whole genome shotgun (WGS) entry which is preliminary data.</text>
</comment>
<dbReference type="PANTHER" id="PTHR30050">
    <property type="entry name" value="CHROMOSOMAL REPLICATION INITIATOR PROTEIN DNAA"/>
    <property type="match status" value="1"/>
</dbReference>
<name>A0A1S8KM05_9LACT</name>
<organism evidence="3 4">
    <name type="scientific">Dolosigranulum pigrum</name>
    <dbReference type="NCBI Taxonomy" id="29394"/>
    <lineage>
        <taxon>Bacteria</taxon>
        <taxon>Bacillati</taxon>
        <taxon>Bacillota</taxon>
        <taxon>Bacilli</taxon>
        <taxon>Lactobacillales</taxon>
        <taxon>Carnobacteriaceae</taxon>
        <taxon>Dolosigranulum</taxon>
    </lineage>
</organism>
<feature type="domain" description="Chromosomal replication initiator protein DnaA ATPAse" evidence="1">
    <location>
        <begin position="156"/>
        <end position="228"/>
    </location>
</feature>
<dbReference type="GO" id="GO:0006260">
    <property type="term" value="P:DNA replication"/>
    <property type="evidence" value="ECO:0007669"/>
    <property type="project" value="TreeGrafter"/>
</dbReference>
<dbReference type="RefSeq" id="WP_077862269.1">
    <property type="nucleotide sequence ID" value="NZ_CALFGV010000019.1"/>
</dbReference>
<evidence type="ECO:0000313" key="3">
    <source>
        <dbReference type="EMBL" id="OOL80736.1"/>
    </source>
</evidence>
<dbReference type="InterPro" id="IPR013317">
    <property type="entry name" value="DnaA_dom"/>
</dbReference>
<dbReference type="AlphaFoldDB" id="A0A1S8KM05"/>
<evidence type="ECO:0000259" key="1">
    <source>
        <dbReference type="Pfam" id="PF00308"/>
    </source>
</evidence>
<feature type="domain" description="Primosomal DnaI N-terminal" evidence="2">
    <location>
        <begin position="1"/>
        <end position="93"/>
    </location>
</feature>
<protein>
    <submittedName>
        <fullName evidence="3">Primosomal protein DnaI</fullName>
    </submittedName>
</protein>
<dbReference type="CDD" id="cd00009">
    <property type="entry name" value="AAA"/>
    <property type="match status" value="1"/>
</dbReference>
<gene>
    <name evidence="3" type="ORF">BWX42_02115</name>
</gene>
<dbReference type="InterPro" id="IPR009928">
    <property type="entry name" value="DnaI_N"/>
</dbReference>
<dbReference type="Proteomes" id="UP000190409">
    <property type="component" value="Unassembled WGS sequence"/>
</dbReference>
<dbReference type="PANTHER" id="PTHR30050:SF8">
    <property type="entry name" value="PRIMOSOMAL PROTEIN DNAI"/>
    <property type="match status" value="1"/>
</dbReference>
<reference evidence="3 4" key="1">
    <citation type="submission" date="2017-01" db="EMBL/GenBank/DDBJ databases">
        <title>Complete Genome Sequence of Dolosigranulum pigrum isolated from a Patient with interstitial lung disease.</title>
        <authorList>
            <person name="Mukhopadhyay R."/>
            <person name="Joaquin J."/>
            <person name="Hogue R."/>
            <person name="Fitzgerald S."/>
            <person name="Jospin G."/>
            <person name="Eisen J.A."/>
            <person name="Chaturvedi V."/>
        </authorList>
    </citation>
    <scope>NUCLEOTIDE SEQUENCE [LARGE SCALE GENOMIC DNA]</scope>
    <source>
        <strain evidence="3 4">15S00348</strain>
    </source>
</reference>
<sequence length="308" mass="35947">MESMRDLLKYYDKDNKMQEQFEAILREEVFTDPDVKGFLNEHQDLSEEVIRRSSAILYEFVNEKKKFQHNERGLVSGHYPVLVRHNNQIEIEYVPTKEEKQRQKQVSEKKRLNLFYMQSDVQGASFDTLELTQQREEAIVKATDFITQYDPKSAEYQKALYLHGAFGVGKTFLLGAVAKALTKKGHTVALVYYPSFCTDMKESIRDNSVNQKVDYFKSVEVLMLDDIGAESLSTWIRDDILGIILQHRMQYNLPTFFTSNLSMQQLQDEHLSTANNGAHEPMKARRIMERIKYLAEEIELKGKNKRHS</sequence>
<evidence type="ECO:0000313" key="4">
    <source>
        <dbReference type="Proteomes" id="UP000190409"/>
    </source>
</evidence>
<dbReference type="SUPFAM" id="SSF52540">
    <property type="entry name" value="P-loop containing nucleoside triphosphate hydrolases"/>
    <property type="match status" value="1"/>
</dbReference>
<dbReference type="Pfam" id="PF07319">
    <property type="entry name" value="DnaI_N"/>
    <property type="match status" value="1"/>
</dbReference>
<evidence type="ECO:0000259" key="2">
    <source>
        <dbReference type="Pfam" id="PF07319"/>
    </source>
</evidence>
<dbReference type="GO" id="GO:0005524">
    <property type="term" value="F:ATP binding"/>
    <property type="evidence" value="ECO:0007669"/>
    <property type="project" value="InterPro"/>
</dbReference>
<dbReference type="EMBL" id="MUYF01000003">
    <property type="protein sequence ID" value="OOL80736.1"/>
    <property type="molecule type" value="Genomic_DNA"/>
</dbReference>
<accession>A0A1S8KM05</accession>
<dbReference type="Gene3D" id="3.40.50.300">
    <property type="entry name" value="P-loop containing nucleotide triphosphate hydrolases"/>
    <property type="match status" value="1"/>
</dbReference>
<dbReference type="NCBIfam" id="NF006505">
    <property type="entry name" value="PRK08939.1"/>
    <property type="match status" value="1"/>
</dbReference>